<evidence type="ECO:0000256" key="2">
    <source>
        <dbReference type="ARBA" id="ARBA00009765"/>
    </source>
</evidence>
<keyword evidence="3" id="KW-0813">Transport</keyword>
<dbReference type="GO" id="GO:0015087">
    <property type="term" value="F:cobalt ion transmembrane transporter activity"/>
    <property type="evidence" value="ECO:0007669"/>
    <property type="project" value="TreeGrafter"/>
</dbReference>
<keyword evidence="5 12" id="KW-0812">Transmembrane</keyword>
<dbReference type="FunFam" id="1.20.58.340:FF:000004">
    <property type="entry name" value="Magnesium transport protein CorA"/>
    <property type="match status" value="1"/>
</dbReference>
<evidence type="ECO:0000256" key="10">
    <source>
        <dbReference type="ARBA" id="ARBA00034269"/>
    </source>
</evidence>
<dbReference type="InterPro" id="IPR045863">
    <property type="entry name" value="CorA_TM1_TM2"/>
</dbReference>
<dbReference type="EMBL" id="UOGH01000040">
    <property type="protein sequence ID" value="VAX27334.1"/>
    <property type="molecule type" value="Genomic_DNA"/>
</dbReference>
<dbReference type="PANTHER" id="PTHR46494:SF1">
    <property type="entry name" value="CORA FAMILY METAL ION TRANSPORTER (EUROFUNG)"/>
    <property type="match status" value="1"/>
</dbReference>
<sequence length="319" mass="37170">MELDTFMLNKNRYLEPSSVEAFLASRAEDGPFWVDITEPDETVLKEFLSPLQLHPLILETCLDPSAGSRIAPYEQALFIKLPTQPRWDRIEQAFLSIICLPHAIVTIHKLPIPALKSIAKEFSTAVRFHTQSTSAILYQILDRLIDEDMAYALKARREIESLEEAIDRDEAVDIDKALTLKRKVARLSITFEEQHHCVTTLQTIESEFFDIKDFREYYRDSLANLEYAIRSVNRQQTHLSEIRQHYIVTLQDRTNKRLRLLTIISAIFMPLTLIAGIYGMNFRYMPELKWHYGYPAVLAIMLAIAVGLLWIFHRRGWFR</sequence>
<evidence type="ECO:0000256" key="8">
    <source>
        <dbReference type="ARBA" id="ARBA00023065"/>
    </source>
</evidence>
<dbReference type="PANTHER" id="PTHR46494">
    <property type="entry name" value="CORA FAMILY METAL ION TRANSPORTER (EUROFUNG)"/>
    <property type="match status" value="1"/>
</dbReference>
<evidence type="ECO:0000256" key="4">
    <source>
        <dbReference type="ARBA" id="ARBA00022475"/>
    </source>
</evidence>
<comment type="subcellular location">
    <subcellularLocation>
        <location evidence="1">Cell membrane</location>
        <topology evidence="1">Multi-pass membrane protein</topology>
    </subcellularLocation>
</comment>
<proteinExistence type="inferred from homology"/>
<evidence type="ECO:0000256" key="9">
    <source>
        <dbReference type="ARBA" id="ARBA00023136"/>
    </source>
</evidence>
<comment type="function">
    <text evidence="11">Mediates influx of magnesium ions. Alternates between open and closed states. Activated by low cytoplasmic Mg(2+) levels. Inactive when cytoplasmic Mg(2+) levels are high.</text>
</comment>
<evidence type="ECO:0000256" key="11">
    <source>
        <dbReference type="ARBA" id="ARBA00045497"/>
    </source>
</evidence>
<evidence type="ECO:0000256" key="1">
    <source>
        <dbReference type="ARBA" id="ARBA00004651"/>
    </source>
</evidence>
<evidence type="ECO:0000256" key="7">
    <source>
        <dbReference type="ARBA" id="ARBA00022989"/>
    </source>
</evidence>
<dbReference type="Gene3D" id="3.30.460.20">
    <property type="entry name" value="CorA soluble domain-like"/>
    <property type="match status" value="1"/>
</dbReference>
<evidence type="ECO:0000256" key="6">
    <source>
        <dbReference type="ARBA" id="ARBA00022842"/>
    </source>
</evidence>
<dbReference type="SUPFAM" id="SSF143865">
    <property type="entry name" value="CorA soluble domain-like"/>
    <property type="match status" value="1"/>
</dbReference>
<keyword evidence="8" id="KW-0406">Ion transport</keyword>
<dbReference type="GO" id="GO:0050897">
    <property type="term" value="F:cobalt ion binding"/>
    <property type="evidence" value="ECO:0007669"/>
    <property type="project" value="TreeGrafter"/>
</dbReference>
<evidence type="ECO:0000256" key="3">
    <source>
        <dbReference type="ARBA" id="ARBA00022448"/>
    </source>
</evidence>
<evidence type="ECO:0000313" key="13">
    <source>
        <dbReference type="EMBL" id="VAX27334.1"/>
    </source>
</evidence>
<comment type="catalytic activity">
    <reaction evidence="10">
        <text>Mg(2+)(in) = Mg(2+)(out)</text>
        <dbReference type="Rhea" id="RHEA:29827"/>
        <dbReference type="ChEBI" id="CHEBI:18420"/>
    </reaction>
</comment>
<keyword evidence="7 12" id="KW-1133">Transmembrane helix</keyword>
<name>A0A3B1CU05_9ZZZZ</name>
<comment type="similarity">
    <text evidence="2">Belongs to the CorA metal ion transporter (MIT) (TC 1.A.35) family.</text>
</comment>
<dbReference type="GO" id="GO:0015095">
    <property type="term" value="F:magnesium ion transmembrane transporter activity"/>
    <property type="evidence" value="ECO:0007669"/>
    <property type="project" value="TreeGrafter"/>
</dbReference>
<gene>
    <name evidence="13" type="ORF">MNBD_NITROSPIRAE02-1011</name>
</gene>
<dbReference type="Gene3D" id="1.20.58.340">
    <property type="entry name" value="Magnesium transport protein CorA, transmembrane region"/>
    <property type="match status" value="2"/>
</dbReference>
<evidence type="ECO:0000256" key="12">
    <source>
        <dbReference type="SAM" id="Phobius"/>
    </source>
</evidence>
<dbReference type="CDD" id="cd12822">
    <property type="entry name" value="TmCorA-like"/>
    <property type="match status" value="1"/>
</dbReference>
<keyword evidence="9 12" id="KW-0472">Membrane</keyword>
<keyword evidence="6" id="KW-0460">Magnesium</keyword>
<protein>
    <submittedName>
        <fullName evidence="13">Magnesium and cobalt transport protein CorA</fullName>
    </submittedName>
</protein>
<dbReference type="GO" id="GO:0005886">
    <property type="term" value="C:plasma membrane"/>
    <property type="evidence" value="ECO:0007669"/>
    <property type="project" value="UniProtKB-SubCell"/>
</dbReference>
<dbReference type="SUPFAM" id="SSF144083">
    <property type="entry name" value="Magnesium transport protein CorA, transmembrane region"/>
    <property type="match status" value="1"/>
</dbReference>
<dbReference type="InterPro" id="IPR045861">
    <property type="entry name" value="CorA_cytoplasmic_dom"/>
</dbReference>
<feature type="transmembrane region" description="Helical" evidence="12">
    <location>
        <begin position="292"/>
        <end position="312"/>
    </location>
</feature>
<feature type="transmembrane region" description="Helical" evidence="12">
    <location>
        <begin position="260"/>
        <end position="280"/>
    </location>
</feature>
<dbReference type="AlphaFoldDB" id="A0A3B1CU05"/>
<keyword evidence="4" id="KW-1003">Cell membrane</keyword>
<dbReference type="Pfam" id="PF01544">
    <property type="entry name" value="CorA"/>
    <property type="match status" value="1"/>
</dbReference>
<organism evidence="13">
    <name type="scientific">hydrothermal vent metagenome</name>
    <dbReference type="NCBI Taxonomy" id="652676"/>
    <lineage>
        <taxon>unclassified sequences</taxon>
        <taxon>metagenomes</taxon>
        <taxon>ecological metagenomes</taxon>
    </lineage>
</organism>
<dbReference type="InterPro" id="IPR002523">
    <property type="entry name" value="MgTranspt_CorA/ZnTranspt_ZntB"/>
</dbReference>
<reference evidence="13" key="1">
    <citation type="submission" date="2018-06" db="EMBL/GenBank/DDBJ databases">
        <authorList>
            <person name="Zhirakovskaya E."/>
        </authorList>
    </citation>
    <scope>NUCLEOTIDE SEQUENCE</scope>
</reference>
<dbReference type="GO" id="GO:0000287">
    <property type="term" value="F:magnesium ion binding"/>
    <property type="evidence" value="ECO:0007669"/>
    <property type="project" value="TreeGrafter"/>
</dbReference>
<evidence type="ECO:0000256" key="5">
    <source>
        <dbReference type="ARBA" id="ARBA00022692"/>
    </source>
</evidence>
<accession>A0A3B1CU05</accession>